<protein>
    <recommendedName>
        <fullName evidence="4">DUF4252 domain-containing protein</fullName>
    </recommendedName>
</protein>
<proteinExistence type="predicted"/>
<feature type="chain" id="PRO_5047005194" description="DUF4252 domain-containing protein" evidence="1">
    <location>
        <begin position="20"/>
        <end position="147"/>
    </location>
</feature>
<evidence type="ECO:0008006" key="4">
    <source>
        <dbReference type="Google" id="ProtNLM"/>
    </source>
</evidence>
<dbReference type="RefSeq" id="WP_344816718.1">
    <property type="nucleotide sequence ID" value="NZ_BAABCT010000005.1"/>
</dbReference>
<feature type="signal peptide" evidence="1">
    <location>
        <begin position="1"/>
        <end position="19"/>
    </location>
</feature>
<comment type="caution">
    <text evidence="2">The sequence shown here is derived from an EMBL/GenBank/DDBJ whole genome shotgun (WGS) entry which is preliminary data.</text>
</comment>
<dbReference type="Proteomes" id="UP001500367">
    <property type="component" value="Unassembled WGS sequence"/>
</dbReference>
<reference evidence="3" key="1">
    <citation type="journal article" date="2019" name="Int. J. Syst. Evol. Microbiol.">
        <title>The Global Catalogue of Microorganisms (GCM) 10K type strain sequencing project: providing services to taxonomists for standard genome sequencing and annotation.</title>
        <authorList>
            <consortium name="The Broad Institute Genomics Platform"/>
            <consortium name="The Broad Institute Genome Sequencing Center for Infectious Disease"/>
            <person name="Wu L."/>
            <person name="Ma J."/>
        </authorList>
    </citation>
    <scope>NUCLEOTIDE SEQUENCE [LARGE SCALE GENOMIC DNA]</scope>
    <source>
        <strain evidence="3">JCM 17069</strain>
    </source>
</reference>
<sequence length="147" mass="16711">MKKIITALLFLAIVTNCLSQVKVSDTKVPELIGEIRLMGKLNISLTKDNGICELTYIDEKFTQITNYKSFLFRESDIETIYNLLTSEQEKGTKKTIELEDGGRLDIEFNKSMGSKYITIYHIDKAGVIGMCRMNLKQINKVFGKSTK</sequence>
<evidence type="ECO:0000256" key="1">
    <source>
        <dbReference type="SAM" id="SignalP"/>
    </source>
</evidence>
<evidence type="ECO:0000313" key="3">
    <source>
        <dbReference type="Proteomes" id="UP001500367"/>
    </source>
</evidence>
<gene>
    <name evidence="2" type="ORF">GCM10022389_21520</name>
</gene>
<dbReference type="EMBL" id="BAABCT010000005">
    <property type="protein sequence ID" value="GAA4075500.1"/>
    <property type="molecule type" value="Genomic_DNA"/>
</dbReference>
<name>A0ABP7VVU8_9FLAO</name>
<keyword evidence="3" id="KW-1185">Reference proteome</keyword>
<organism evidence="2 3">
    <name type="scientific">Flavobacterium cheonanense</name>
    <dbReference type="NCBI Taxonomy" id="706183"/>
    <lineage>
        <taxon>Bacteria</taxon>
        <taxon>Pseudomonadati</taxon>
        <taxon>Bacteroidota</taxon>
        <taxon>Flavobacteriia</taxon>
        <taxon>Flavobacteriales</taxon>
        <taxon>Flavobacteriaceae</taxon>
        <taxon>Flavobacterium</taxon>
    </lineage>
</organism>
<keyword evidence="1" id="KW-0732">Signal</keyword>
<evidence type="ECO:0000313" key="2">
    <source>
        <dbReference type="EMBL" id="GAA4075500.1"/>
    </source>
</evidence>
<accession>A0ABP7VVU8</accession>